<feature type="region of interest" description="Disordered" evidence="1">
    <location>
        <begin position="1"/>
        <end position="72"/>
    </location>
</feature>
<feature type="region of interest" description="Disordered" evidence="1">
    <location>
        <begin position="119"/>
        <end position="185"/>
    </location>
</feature>
<name>A0A8H5ASN2_9AGAR</name>
<gene>
    <name evidence="2" type="ORF">D9619_012412</name>
</gene>
<dbReference type="Proteomes" id="UP000567179">
    <property type="component" value="Unassembled WGS sequence"/>
</dbReference>
<feature type="compositionally biased region" description="Low complexity" evidence="1">
    <location>
        <begin position="30"/>
        <end position="39"/>
    </location>
</feature>
<reference evidence="2 3" key="1">
    <citation type="journal article" date="2020" name="ISME J.">
        <title>Uncovering the hidden diversity of litter-decomposition mechanisms in mushroom-forming fungi.</title>
        <authorList>
            <person name="Floudas D."/>
            <person name="Bentzer J."/>
            <person name="Ahren D."/>
            <person name="Johansson T."/>
            <person name="Persson P."/>
            <person name="Tunlid A."/>
        </authorList>
    </citation>
    <scope>NUCLEOTIDE SEQUENCE [LARGE SCALE GENOMIC DNA]</scope>
    <source>
        <strain evidence="2 3">CBS 101986</strain>
    </source>
</reference>
<evidence type="ECO:0000256" key="1">
    <source>
        <dbReference type="SAM" id="MobiDB-lite"/>
    </source>
</evidence>
<accession>A0A8H5ASN2</accession>
<keyword evidence="3" id="KW-1185">Reference proteome</keyword>
<protein>
    <submittedName>
        <fullName evidence="2">Uncharacterized protein</fullName>
    </submittedName>
</protein>
<evidence type="ECO:0000313" key="2">
    <source>
        <dbReference type="EMBL" id="KAF5309532.1"/>
    </source>
</evidence>
<dbReference type="EMBL" id="JAACJJ010000059">
    <property type="protein sequence ID" value="KAF5309532.1"/>
    <property type="molecule type" value="Genomic_DNA"/>
</dbReference>
<proteinExistence type="predicted"/>
<dbReference type="AlphaFoldDB" id="A0A8H5ASN2"/>
<comment type="caution">
    <text evidence="2">The sequence shown here is derived from an EMBL/GenBank/DDBJ whole genome shotgun (WGS) entry which is preliminary data.</text>
</comment>
<evidence type="ECO:0000313" key="3">
    <source>
        <dbReference type="Proteomes" id="UP000567179"/>
    </source>
</evidence>
<sequence length="185" mass="19879">MHTPRRDALPPHMNPTAGPHKSPHIHLHTSRSTTTTNNHVDVDSVYIQAQRPASRPRALPLSAPPSNMNDSDRPLGVTLLAAGPYARTAAGYAVQPQPAALGSQPPPLPTLKTIAARTQTKPNKMNLPTYPPPLSPKDPARTPRGSFPATTTARPKDTRTTSRRNPRTGRPASTLSTPDISSLMH</sequence>
<feature type="compositionally biased region" description="Polar residues" evidence="1">
    <location>
        <begin position="171"/>
        <end position="185"/>
    </location>
</feature>
<organism evidence="2 3">
    <name type="scientific">Psilocybe cf. subviscida</name>
    <dbReference type="NCBI Taxonomy" id="2480587"/>
    <lineage>
        <taxon>Eukaryota</taxon>
        <taxon>Fungi</taxon>
        <taxon>Dikarya</taxon>
        <taxon>Basidiomycota</taxon>
        <taxon>Agaricomycotina</taxon>
        <taxon>Agaricomycetes</taxon>
        <taxon>Agaricomycetidae</taxon>
        <taxon>Agaricales</taxon>
        <taxon>Agaricineae</taxon>
        <taxon>Strophariaceae</taxon>
        <taxon>Psilocybe</taxon>
    </lineage>
</organism>